<evidence type="ECO:0008006" key="9">
    <source>
        <dbReference type="Google" id="ProtNLM"/>
    </source>
</evidence>
<evidence type="ECO:0000259" key="6">
    <source>
        <dbReference type="PROSITE" id="PS50119"/>
    </source>
</evidence>
<reference evidence="7" key="1">
    <citation type="submission" date="2022-03" db="EMBL/GenBank/DDBJ databases">
        <authorList>
            <person name="Martin C."/>
        </authorList>
    </citation>
    <scope>NUCLEOTIDE SEQUENCE</scope>
</reference>
<dbReference type="PANTHER" id="PTHR25462:SF299">
    <property type="entry name" value="E3 UBIQUITIN-PROTEIN LIGASE TRIM56"/>
    <property type="match status" value="1"/>
</dbReference>
<dbReference type="PANTHER" id="PTHR25462">
    <property type="entry name" value="BONUS, ISOFORM C-RELATED"/>
    <property type="match status" value="1"/>
</dbReference>
<dbReference type="GO" id="GO:0045087">
    <property type="term" value="P:innate immune response"/>
    <property type="evidence" value="ECO:0007669"/>
    <property type="project" value="TreeGrafter"/>
</dbReference>
<dbReference type="Proteomes" id="UP000749559">
    <property type="component" value="Unassembled WGS sequence"/>
</dbReference>
<dbReference type="SUPFAM" id="SSF57850">
    <property type="entry name" value="RING/U-box"/>
    <property type="match status" value="1"/>
</dbReference>
<accession>A0A8S4NPB7</accession>
<dbReference type="Gene3D" id="3.30.160.60">
    <property type="entry name" value="Classic Zinc Finger"/>
    <property type="match status" value="1"/>
</dbReference>
<sequence length="410" mass="46178">METSLSEEVKQDLLECKICLEVMTTPKVLNCLHTFCEGCIEGLQRKMSKENNISCPVCRNVTTLPSGGVKSLRANFLINTLQDALGKSAKVIKCEYCDEKCSYTCLDCSDKMCFTHSSSHCNTKFTRGHKVVSMDDVVAGKYAKEILASQVIDCEIHQGKCMEFYCLQCEKMLCVSCKILDHEGHQCTSLEKAGKTKMASLQTSISEMSDISQVLCQFKSEIDNAQTRLVKERGNISTKIDGIADKMCAEIRTQQIKLKNELEGHFNTQTKSYELEKEEVEMDIASIRSGIEFGNTILKHGRHIDALSYAQQMEQNVKGIVTNLRKGKHPTQQYMVYDMRHHQQIATNQKIAVSKESGITLNFQENYQITNPILGSRQDQRQHYYGFGGSADQLPFGNIQKEATVVQINI</sequence>
<keyword evidence="3" id="KW-0862">Zinc</keyword>
<evidence type="ECO:0000256" key="2">
    <source>
        <dbReference type="ARBA" id="ARBA00022771"/>
    </source>
</evidence>
<dbReference type="InterPro" id="IPR000315">
    <property type="entry name" value="Znf_B-box"/>
</dbReference>
<evidence type="ECO:0000256" key="3">
    <source>
        <dbReference type="ARBA" id="ARBA00022833"/>
    </source>
</evidence>
<dbReference type="GO" id="GO:0008270">
    <property type="term" value="F:zinc ion binding"/>
    <property type="evidence" value="ECO:0007669"/>
    <property type="project" value="UniProtKB-KW"/>
</dbReference>
<name>A0A8S4NPB7_OWEFU</name>
<keyword evidence="8" id="KW-1185">Reference proteome</keyword>
<gene>
    <name evidence="7" type="ORF">OFUS_LOCUS8977</name>
</gene>
<dbReference type="InterPro" id="IPR001841">
    <property type="entry name" value="Znf_RING"/>
</dbReference>
<dbReference type="AlphaFoldDB" id="A0A8S4NPB7"/>
<dbReference type="InterPro" id="IPR017907">
    <property type="entry name" value="Znf_RING_CS"/>
</dbReference>
<dbReference type="SUPFAM" id="SSF57845">
    <property type="entry name" value="B-box zinc-binding domain"/>
    <property type="match status" value="1"/>
</dbReference>
<dbReference type="OrthoDB" id="6161695at2759"/>
<dbReference type="Gene3D" id="3.30.40.10">
    <property type="entry name" value="Zinc/RING finger domain, C3HC4 (zinc finger)"/>
    <property type="match status" value="1"/>
</dbReference>
<evidence type="ECO:0000313" key="7">
    <source>
        <dbReference type="EMBL" id="CAH1782540.1"/>
    </source>
</evidence>
<dbReference type="Pfam" id="PF13445">
    <property type="entry name" value="zf-RING_UBOX"/>
    <property type="match status" value="1"/>
</dbReference>
<dbReference type="PROSITE" id="PS50119">
    <property type="entry name" value="ZF_BBOX"/>
    <property type="match status" value="1"/>
</dbReference>
<proteinExistence type="predicted"/>
<protein>
    <recommendedName>
        <fullName evidence="9">TRIM56</fullName>
    </recommendedName>
</protein>
<feature type="domain" description="RING-type" evidence="5">
    <location>
        <begin position="16"/>
        <end position="59"/>
    </location>
</feature>
<organism evidence="7 8">
    <name type="scientific">Owenia fusiformis</name>
    <name type="common">Polychaete worm</name>
    <dbReference type="NCBI Taxonomy" id="6347"/>
    <lineage>
        <taxon>Eukaryota</taxon>
        <taxon>Metazoa</taxon>
        <taxon>Spiralia</taxon>
        <taxon>Lophotrochozoa</taxon>
        <taxon>Annelida</taxon>
        <taxon>Polychaeta</taxon>
        <taxon>Sedentaria</taxon>
        <taxon>Canalipalpata</taxon>
        <taxon>Sabellida</taxon>
        <taxon>Oweniida</taxon>
        <taxon>Oweniidae</taxon>
        <taxon>Owenia</taxon>
    </lineage>
</organism>
<dbReference type="SMART" id="SM00184">
    <property type="entry name" value="RING"/>
    <property type="match status" value="1"/>
</dbReference>
<keyword evidence="1" id="KW-0479">Metal-binding</keyword>
<comment type="caution">
    <text evidence="7">The sequence shown here is derived from an EMBL/GenBank/DDBJ whole genome shotgun (WGS) entry which is preliminary data.</text>
</comment>
<evidence type="ECO:0000256" key="4">
    <source>
        <dbReference type="PROSITE-ProRule" id="PRU00024"/>
    </source>
</evidence>
<dbReference type="GO" id="GO:0060340">
    <property type="term" value="P:positive regulation of type I interferon-mediated signaling pathway"/>
    <property type="evidence" value="ECO:0007669"/>
    <property type="project" value="TreeGrafter"/>
</dbReference>
<dbReference type="InterPro" id="IPR013083">
    <property type="entry name" value="Znf_RING/FYVE/PHD"/>
</dbReference>
<feature type="domain" description="B box-type" evidence="6">
    <location>
        <begin position="149"/>
        <end position="190"/>
    </location>
</feature>
<dbReference type="InterPro" id="IPR047153">
    <property type="entry name" value="TRIM45/56/19-like"/>
</dbReference>
<dbReference type="CDD" id="cd19757">
    <property type="entry name" value="Bbox1"/>
    <property type="match status" value="1"/>
</dbReference>
<dbReference type="PROSITE" id="PS50089">
    <property type="entry name" value="ZF_RING_2"/>
    <property type="match status" value="1"/>
</dbReference>
<dbReference type="GO" id="GO:0005654">
    <property type="term" value="C:nucleoplasm"/>
    <property type="evidence" value="ECO:0007669"/>
    <property type="project" value="TreeGrafter"/>
</dbReference>
<dbReference type="InterPro" id="IPR027370">
    <property type="entry name" value="Znf-RING_euk"/>
</dbReference>
<dbReference type="SMART" id="SM00336">
    <property type="entry name" value="BBOX"/>
    <property type="match status" value="2"/>
</dbReference>
<evidence type="ECO:0000259" key="5">
    <source>
        <dbReference type="PROSITE" id="PS50089"/>
    </source>
</evidence>
<dbReference type="GO" id="GO:0061630">
    <property type="term" value="F:ubiquitin protein ligase activity"/>
    <property type="evidence" value="ECO:0007669"/>
    <property type="project" value="TreeGrafter"/>
</dbReference>
<evidence type="ECO:0000256" key="1">
    <source>
        <dbReference type="ARBA" id="ARBA00022723"/>
    </source>
</evidence>
<dbReference type="Pfam" id="PF00643">
    <property type="entry name" value="zf-B_box"/>
    <property type="match status" value="1"/>
</dbReference>
<dbReference type="PROSITE" id="PS00518">
    <property type="entry name" value="ZF_RING_1"/>
    <property type="match status" value="1"/>
</dbReference>
<evidence type="ECO:0000313" key="8">
    <source>
        <dbReference type="Proteomes" id="UP000749559"/>
    </source>
</evidence>
<keyword evidence="2 4" id="KW-0863">Zinc-finger</keyword>
<dbReference type="EMBL" id="CAIIXF020000005">
    <property type="protein sequence ID" value="CAH1782540.1"/>
    <property type="molecule type" value="Genomic_DNA"/>
</dbReference>